<name>A0AAD5MI14_PARTN</name>
<feature type="compositionally biased region" description="Acidic residues" evidence="2">
    <location>
        <begin position="223"/>
        <end position="237"/>
    </location>
</feature>
<evidence type="ECO:0000313" key="4">
    <source>
        <dbReference type="EMBL" id="KAJ1357053.1"/>
    </source>
</evidence>
<dbReference type="SUPFAM" id="SSF57756">
    <property type="entry name" value="Retrovirus zinc finger-like domains"/>
    <property type="match status" value="1"/>
</dbReference>
<feature type="region of interest" description="Disordered" evidence="2">
    <location>
        <begin position="213"/>
        <end position="247"/>
    </location>
</feature>
<dbReference type="GO" id="GO:0008270">
    <property type="term" value="F:zinc ion binding"/>
    <property type="evidence" value="ECO:0007669"/>
    <property type="project" value="UniProtKB-KW"/>
</dbReference>
<dbReference type="GO" id="GO:0019899">
    <property type="term" value="F:enzyme binding"/>
    <property type="evidence" value="ECO:0007669"/>
    <property type="project" value="UniProtKB-ARBA"/>
</dbReference>
<keyword evidence="1" id="KW-0479">Metal-binding</keyword>
<dbReference type="GO" id="GO:0005737">
    <property type="term" value="C:cytoplasm"/>
    <property type="evidence" value="ECO:0007669"/>
    <property type="project" value="UniProtKB-ARBA"/>
</dbReference>
<reference evidence="4" key="1">
    <citation type="submission" date="2021-06" db="EMBL/GenBank/DDBJ databases">
        <title>Parelaphostrongylus tenuis whole genome reference sequence.</title>
        <authorList>
            <person name="Garwood T.J."/>
            <person name="Larsen P.A."/>
            <person name="Fountain-Jones N.M."/>
            <person name="Garbe J.R."/>
            <person name="Macchietto M.G."/>
            <person name="Kania S.A."/>
            <person name="Gerhold R.W."/>
            <person name="Richards J.E."/>
            <person name="Wolf T.M."/>
        </authorList>
    </citation>
    <scope>NUCLEOTIDE SEQUENCE</scope>
    <source>
        <strain evidence="4">MNPRO001-30</strain>
        <tissue evidence="4">Meninges</tissue>
    </source>
</reference>
<keyword evidence="1" id="KW-0863">Zinc-finger</keyword>
<evidence type="ECO:0000313" key="5">
    <source>
        <dbReference type="Proteomes" id="UP001196413"/>
    </source>
</evidence>
<evidence type="ECO:0000259" key="3">
    <source>
        <dbReference type="PROSITE" id="PS50158"/>
    </source>
</evidence>
<dbReference type="EMBL" id="JAHQIW010003014">
    <property type="protein sequence ID" value="KAJ1357053.1"/>
    <property type="molecule type" value="Genomic_DNA"/>
</dbReference>
<feature type="compositionally biased region" description="Basic and acidic residues" evidence="2">
    <location>
        <begin position="178"/>
        <end position="195"/>
    </location>
</feature>
<dbReference type="AlphaFoldDB" id="A0AAD5MI14"/>
<protein>
    <recommendedName>
        <fullName evidence="3">CCHC-type domain-containing protein</fullName>
    </recommendedName>
</protein>
<dbReference type="InterPro" id="IPR036875">
    <property type="entry name" value="Znf_CCHC_sf"/>
</dbReference>
<feature type="domain" description="CCHC-type" evidence="3">
    <location>
        <begin position="57"/>
        <end position="70"/>
    </location>
</feature>
<feature type="compositionally biased region" description="Basic and acidic residues" evidence="2">
    <location>
        <begin position="213"/>
        <end position="222"/>
    </location>
</feature>
<dbReference type="InterPro" id="IPR001878">
    <property type="entry name" value="Znf_CCHC"/>
</dbReference>
<feature type="region of interest" description="Disordered" evidence="2">
    <location>
        <begin position="178"/>
        <end position="201"/>
    </location>
</feature>
<comment type="caution">
    <text evidence="4">The sequence shown here is derived from an EMBL/GenBank/DDBJ whole genome shotgun (WGS) entry which is preliminary data.</text>
</comment>
<evidence type="ECO:0000256" key="1">
    <source>
        <dbReference type="PROSITE-ProRule" id="PRU00047"/>
    </source>
</evidence>
<keyword evidence="1" id="KW-0862">Zinc</keyword>
<keyword evidence="5" id="KW-1185">Reference proteome</keyword>
<accession>A0AAD5MI14</accession>
<evidence type="ECO:0000256" key="2">
    <source>
        <dbReference type="SAM" id="MobiDB-lite"/>
    </source>
</evidence>
<dbReference type="GO" id="GO:0003676">
    <property type="term" value="F:nucleic acid binding"/>
    <property type="evidence" value="ECO:0007669"/>
    <property type="project" value="InterPro"/>
</dbReference>
<feature type="compositionally biased region" description="Basic and acidic residues" evidence="2">
    <location>
        <begin position="238"/>
        <end position="247"/>
    </location>
</feature>
<dbReference type="Proteomes" id="UP001196413">
    <property type="component" value="Unassembled WGS sequence"/>
</dbReference>
<dbReference type="SMART" id="SM00343">
    <property type="entry name" value="ZnF_C2HC"/>
    <property type="match status" value="2"/>
</dbReference>
<organism evidence="4 5">
    <name type="scientific">Parelaphostrongylus tenuis</name>
    <name type="common">Meningeal worm</name>
    <dbReference type="NCBI Taxonomy" id="148309"/>
    <lineage>
        <taxon>Eukaryota</taxon>
        <taxon>Metazoa</taxon>
        <taxon>Ecdysozoa</taxon>
        <taxon>Nematoda</taxon>
        <taxon>Chromadorea</taxon>
        <taxon>Rhabditida</taxon>
        <taxon>Rhabditina</taxon>
        <taxon>Rhabditomorpha</taxon>
        <taxon>Strongyloidea</taxon>
        <taxon>Metastrongylidae</taxon>
        <taxon>Parelaphostrongylus</taxon>
    </lineage>
</organism>
<dbReference type="PROSITE" id="PS50158">
    <property type="entry name" value="ZF_CCHC"/>
    <property type="match status" value="1"/>
</dbReference>
<proteinExistence type="predicted"/>
<sequence>MTEEMLASMKEYIEEELELQNQVHGKVTFRYDVKDTNVGTPLQAHSSQQKIITRKPCFYCEKAGHSSNDCYNVRTTEERLNVMLTCDLCHNCGSGNHRTPTCQGGSCLVCHRYGYHTSTCRRQSITNKQFASTERKKKESIVVDVNDVGLQQRQSLDSLVLLHNICVATHEEQGHQCRRKEKDSLFQPSDDHVPQEDDVLEGNEPLIQEFRAEKHEEDKETQDGSEEILNESEIETDIADKTDKRAI</sequence>
<gene>
    <name evidence="4" type="ORF">KIN20_015077</name>
</gene>